<gene>
    <name evidence="2" type="ORF">F8C90_00850</name>
</gene>
<feature type="transmembrane region" description="Helical" evidence="1">
    <location>
        <begin position="76"/>
        <end position="101"/>
    </location>
</feature>
<sequence length="129" mass="13425">MQNSEEKERKLASTRKLITFANIAGPVSLIIGGVLLSTAGLICSLIARSRINTMLKEQPQDQIFSQKVMQAAKPGAIALIICTIALVLNVISLALVMPAVLEASQTGNLTTLFGGGAVNTAGTATSTWG</sequence>
<dbReference type="RefSeq" id="WP_158048551.1">
    <property type="nucleotide sequence ID" value="NZ_WAJR01000001.1"/>
</dbReference>
<keyword evidence="1" id="KW-1133">Transmembrane helix</keyword>
<dbReference type="AlphaFoldDB" id="A0A6N6NPF1"/>
<protein>
    <submittedName>
        <fullName evidence="2">Uncharacterized protein</fullName>
    </submittedName>
</protein>
<feature type="transmembrane region" description="Helical" evidence="1">
    <location>
        <begin position="20"/>
        <end position="47"/>
    </location>
</feature>
<organism evidence="2 3">
    <name type="scientific">Ellagibacter isourolithinifaciens</name>
    <dbReference type="NCBI Taxonomy" id="2137581"/>
    <lineage>
        <taxon>Bacteria</taxon>
        <taxon>Bacillati</taxon>
        <taxon>Actinomycetota</taxon>
        <taxon>Coriobacteriia</taxon>
        <taxon>Eggerthellales</taxon>
        <taxon>Eggerthellaceae</taxon>
        <taxon>Ellagibacter</taxon>
    </lineage>
</organism>
<evidence type="ECO:0000313" key="3">
    <source>
        <dbReference type="Proteomes" id="UP000468668"/>
    </source>
</evidence>
<comment type="caution">
    <text evidence="2">The sequence shown here is derived from an EMBL/GenBank/DDBJ whole genome shotgun (WGS) entry which is preliminary data.</text>
</comment>
<accession>A0A6N6NPF1</accession>
<keyword evidence="1" id="KW-0472">Membrane</keyword>
<proteinExistence type="predicted"/>
<dbReference type="EMBL" id="WAJR01000001">
    <property type="protein sequence ID" value="KAB1642964.1"/>
    <property type="molecule type" value="Genomic_DNA"/>
</dbReference>
<keyword evidence="3" id="KW-1185">Reference proteome</keyword>
<dbReference type="Proteomes" id="UP000468668">
    <property type="component" value="Unassembled WGS sequence"/>
</dbReference>
<evidence type="ECO:0000313" key="2">
    <source>
        <dbReference type="EMBL" id="KAB1642964.1"/>
    </source>
</evidence>
<evidence type="ECO:0000256" key="1">
    <source>
        <dbReference type="SAM" id="Phobius"/>
    </source>
</evidence>
<reference evidence="2 3" key="1">
    <citation type="submission" date="2019-09" db="EMBL/GenBank/DDBJ databases">
        <title>Whole genome shotgun sequencing (WGS) of Ellagibacter isourolithinifaciens DSM 104140(T) and Adlercreutzia muris DSM 29508(T).</title>
        <authorList>
            <person name="Stoll D.A."/>
            <person name="Danylec N."/>
            <person name="Huch M."/>
        </authorList>
    </citation>
    <scope>NUCLEOTIDE SEQUENCE [LARGE SCALE GENOMIC DNA]</scope>
    <source>
        <strain evidence="2 3">DSM 104140</strain>
    </source>
</reference>
<dbReference type="GeneID" id="98656950"/>
<dbReference type="OrthoDB" id="3178070at2"/>
<keyword evidence="1" id="KW-0812">Transmembrane</keyword>
<name>A0A6N6NPF1_9ACTN</name>